<proteinExistence type="predicted"/>
<dbReference type="RefSeq" id="WP_165566339.1">
    <property type="nucleotide sequence ID" value="NZ_SAYU02000013.1"/>
</dbReference>
<feature type="chain" id="PRO_5039060347" description="Lipoprotein LprG" evidence="1">
    <location>
        <begin position="37"/>
        <end position="242"/>
    </location>
</feature>
<gene>
    <name evidence="2" type="ORF">EPD83_005970</name>
</gene>
<protein>
    <recommendedName>
        <fullName evidence="4">Lipoprotein LprG</fullName>
    </recommendedName>
</protein>
<reference evidence="2" key="1">
    <citation type="submission" date="2020-03" db="EMBL/GenBank/DDBJ databases">
        <title>Phycicoccus flavus sp. nov., a novel endophytic actinobacterium isolated from branch of Kandelia candel.</title>
        <authorList>
            <person name="Tuo L."/>
        </authorList>
    </citation>
    <scope>NUCLEOTIDE SEQUENCE</scope>
    <source>
        <strain evidence="2">CMS6Z-2</strain>
    </source>
</reference>
<feature type="signal peptide" evidence="1">
    <location>
        <begin position="1"/>
        <end position="36"/>
    </location>
</feature>
<evidence type="ECO:0000256" key="1">
    <source>
        <dbReference type="SAM" id="SignalP"/>
    </source>
</evidence>
<dbReference type="Gene3D" id="2.50.20.20">
    <property type="match status" value="1"/>
</dbReference>
<dbReference type="EMBL" id="SAYU02000013">
    <property type="protein sequence ID" value="NHA67602.1"/>
    <property type="molecule type" value="Genomic_DNA"/>
</dbReference>
<accession>A0A8T6R1I9</accession>
<keyword evidence="3" id="KW-1185">Reference proteome</keyword>
<name>A0A8T6R1I9_9MICO</name>
<sequence>MSVPHPSRPTRTLRRAATVALTAALAATLSGCGAMLGPGTTADGDPMPTVQDLYAKTREATLAAKSGHVTGFVTDEGESMTVDLEGRTNGANQRVRITTDDGRATMLSVKGRLYISADWDFWASSTADPRAGDVFKNKQVLVPPKQARKFPSEMTLGTLLDEAFKDASVSPVARFVSDVGLRTENDREVWVVKDRDIELWSDRKTDRLVKLVYTGDDPFELTFDKWDAARTFKAPRPSAVYR</sequence>
<dbReference type="Proteomes" id="UP000287866">
    <property type="component" value="Unassembled WGS sequence"/>
</dbReference>
<evidence type="ECO:0000313" key="3">
    <source>
        <dbReference type="Proteomes" id="UP000287866"/>
    </source>
</evidence>
<keyword evidence="1" id="KW-0732">Signal</keyword>
<evidence type="ECO:0000313" key="2">
    <source>
        <dbReference type="EMBL" id="NHA67602.1"/>
    </source>
</evidence>
<dbReference type="AlphaFoldDB" id="A0A8T6R1I9"/>
<organism evidence="2 3">
    <name type="scientific">Phycicoccus flavus</name>
    <dbReference type="NCBI Taxonomy" id="2502783"/>
    <lineage>
        <taxon>Bacteria</taxon>
        <taxon>Bacillati</taxon>
        <taxon>Actinomycetota</taxon>
        <taxon>Actinomycetes</taxon>
        <taxon>Micrococcales</taxon>
        <taxon>Intrasporangiaceae</taxon>
        <taxon>Phycicoccus</taxon>
    </lineage>
</organism>
<comment type="caution">
    <text evidence="2">The sequence shown here is derived from an EMBL/GenBank/DDBJ whole genome shotgun (WGS) entry which is preliminary data.</text>
</comment>
<evidence type="ECO:0008006" key="4">
    <source>
        <dbReference type="Google" id="ProtNLM"/>
    </source>
</evidence>